<evidence type="ECO:0000256" key="7">
    <source>
        <dbReference type="SAM" id="SignalP"/>
    </source>
</evidence>
<protein>
    <submittedName>
        <fullName evidence="8">LysE family translocator</fullName>
    </submittedName>
</protein>
<dbReference type="PANTHER" id="PTHR30086:SF20">
    <property type="entry name" value="ARGININE EXPORTER PROTEIN ARGO-RELATED"/>
    <property type="match status" value="1"/>
</dbReference>
<dbReference type="GO" id="GO:0015171">
    <property type="term" value="F:amino acid transmembrane transporter activity"/>
    <property type="evidence" value="ECO:0007669"/>
    <property type="project" value="TreeGrafter"/>
</dbReference>
<organism evidence="8 9">
    <name type="scientific">Zemynaea arenosa</name>
    <dbReference type="NCBI Taxonomy" id="2561931"/>
    <lineage>
        <taxon>Bacteria</taxon>
        <taxon>Pseudomonadati</taxon>
        <taxon>Pseudomonadota</taxon>
        <taxon>Betaproteobacteria</taxon>
        <taxon>Burkholderiales</taxon>
        <taxon>Oxalobacteraceae</taxon>
        <taxon>Telluria group</taxon>
        <taxon>Zemynaea</taxon>
    </lineage>
</organism>
<feature type="transmembrane region" description="Helical" evidence="6">
    <location>
        <begin position="151"/>
        <end position="170"/>
    </location>
</feature>
<feature type="transmembrane region" description="Helical" evidence="6">
    <location>
        <begin position="72"/>
        <end position="92"/>
    </location>
</feature>
<keyword evidence="3 6" id="KW-0812">Transmembrane</keyword>
<sequence length="205" mass="21280">MLTLHSTLLFVVPFAVAAAIPGPAQAVMLARAAVTGARRTMPFTLGMVAGNALWLLAAALGLAALAAKFATAFLVVKWAGLLYLAWIAVQLWRAPAADGSTPPVAREGLWRSLASGAALTLGNPKAIVFFGAVLPQVFDLRAIGGADLVEVMLLGVTTDLCVQGTYLLLVHRMRRALASRRGARVLQRTAAGAIATSAVVIAARS</sequence>
<dbReference type="OrthoDB" id="9804822at2"/>
<comment type="subcellular location">
    <subcellularLocation>
        <location evidence="1">Cell membrane</location>
        <topology evidence="1">Multi-pass membrane protein</topology>
    </subcellularLocation>
</comment>
<dbReference type="PANTHER" id="PTHR30086">
    <property type="entry name" value="ARGININE EXPORTER PROTEIN ARGO"/>
    <property type="match status" value="1"/>
</dbReference>
<proteinExistence type="predicted"/>
<evidence type="ECO:0000256" key="6">
    <source>
        <dbReference type="SAM" id="Phobius"/>
    </source>
</evidence>
<evidence type="ECO:0000256" key="2">
    <source>
        <dbReference type="ARBA" id="ARBA00022475"/>
    </source>
</evidence>
<keyword evidence="9" id="KW-1185">Reference proteome</keyword>
<dbReference type="GO" id="GO:0005886">
    <property type="term" value="C:plasma membrane"/>
    <property type="evidence" value="ECO:0007669"/>
    <property type="project" value="UniProtKB-SubCell"/>
</dbReference>
<evidence type="ECO:0000313" key="9">
    <source>
        <dbReference type="Proteomes" id="UP000298438"/>
    </source>
</evidence>
<reference evidence="8 9" key="1">
    <citation type="submission" date="2019-03" db="EMBL/GenBank/DDBJ databases">
        <title>Draft Genome Sequence of Massilia arenosa sp. nov., a Novel Massilia Species Isolated from a Sandy-loam Maize Soil.</title>
        <authorList>
            <person name="Raths R."/>
            <person name="Peta V."/>
            <person name="Bucking H."/>
        </authorList>
    </citation>
    <scope>NUCLEOTIDE SEQUENCE [LARGE SCALE GENOMIC DNA]</scope>
    <source>
        <strain evidence="8 9">MC02</strain>
    </source>
</reference>
<keyword evidence="2" id="KW-1003">Cell membrane</keyword>
<keyword evidence="7" id="KW-0732">Signal</keyword>
<gene>
    <name evidence="8" type="ORF">E4L96_16395</name>
</gene>
<keyword evidence="4 6" id="KW-1133">Transmembrane helix</keyword>
<evidence type="ECO:0000256" key="1">
    <source>
        <dbReference type="ARBA" id="ARBA00004651"/>
    </source>
</evidence>
<dbReference type="Proteomes" id="UP000298438">
    <property type="component" value="Unassembled WGS sequence"/>
</dbReference>
<dbReference type="RefSeq" id="WP_135208292.1">
    <property type="nucleotide sequence ID" value="NZ_SPVF01000211.1"/>
</dbReference>
<feature type="transmembrane region" description="Helical" evidence="6">
    <location>
        <begin position="42"/>
        <end position="65"/>
    </location>
</feature>
<comment type="caution">
    <text evidence="8">The sequence shown here is derived from an EMBL/GenBank/DDBJ whole genome shotgun (WGS) entry which is preliminary data.</text>
</comment>
<feature type="chain" id="PRO_5021320078" evidence="7">
    <location>
        <begin position="18"/>
        <end position="205"/>
    </location>
</feature>
<evidence type="ECO:0000256" key="5">
    <source>
        <dbReference type="ARBA" id="ARBA00023136"/>
    </source>
</evidence>
<evidence type="ECO:0000256" key="4">
    <source>
        <dbReference type="ARBA" id="ARBA00022989"/>
    </source>
</evidence>
<accession>A0A4Y9S4P6</accession>
<evidence type="ECO:0000313" key="8">
    <source>
        <dbReference type="EMBL" id="TFW16421.1"/>
    </source>
</evidence>
<dbReference type="EMBL" id="SPVF01000211">
    <property type="protein sequence ID" value="TFW16421.1"/>
    <property type="molecule type" value="Genomic_DNA"/>
</dbReference>
<keyword evidence="5 6" id="KW-0472">Membrane</keyword>
<evidence type="ECO:0000256" key="3">
    <source>
        <dbReference type="ARBA" id="ARBA00022692"/>
    </source>
</evidence>
<dbReference type="Pfam" id="PF01810">
    <property type="entry name" value="LysE"/>
    <property type="match status" value="1"/>
</dbReference>
<feature type="signal peptide" evidence="7">
    <location>
        <begin position="1"/>
        <end position="17"/>
    </location>
</feature>
<dbReference type="InterPro" id="IPR001123">
    <property type="entry name" value="LeuE-type"/>
</dbReference>
<dbReference type="AlphaFoldDB" id="A0A4Y9S4P6"/>
<name>A0A4Y9S4P6_9BURK</name>